<dbReference type="InterPro" id="IPR034660">
    <property type="entry name" value="DinB/YfiT-like"/>
</dbReference>
<dbReference type="PANTHER" id="PTHR36922">
    <property type="entry name" value="BLL2446 PROTEIN"/>
    <property type="match status" value="1"/>
</dbReference>
<dbReference type="STRING" id="2004952.A0A2C5YQT2"/>
<evidence type="ECO:0000313" key="2">
    <source>
        <dbReference type="Proteomes" id="UP000226431"/>
    </source>
</evidence>
<proteinExistence type="predicted"/>
<dbReference type="Gene3D" id="1.20.120.450">
    <property type="entry name" value="dinb family like domain"/>
    <property type="match status" value="1"/>
</dbReference>
<dbReference type="SUPFAM" id="SSF109854">
    <property type="entry name" value="DinB/YfiT-like putative metalloenzymes"/>
    <property type="match status" value="1"/>
</dbReference>
<protein>
    <recommendedName>
        <fullName evidence="3">DUF1993 domain-containing protein</fullName>
    </recommendedName>
</protein>
<dbReference type="InterPro" id="IPR018531">
    <property type="entry name" value="DUF1993"/>
</dbReference>
<dbReference type="OrthoDB" id="3724345at2759"/>
<reference evidence="1 2" key="1">
    <citation type="submission" date="2017-06" db="EMBL/GenBank/DDBJ databases">
        <title>Ant-infecting Ophiocordyceps genomes reveal a high diversity of potential behavioral manipulation genes and a possible major role for enterotoxins.</title>
        <authorList>
            <person name="De Bekker C."/>
            <person name="Evans H.C."/>
            <person name="Brachmann A."/>
            <person name="Hughes D.P."/>
        </authorList>
    </citation>
    <scope>NUCLEOTIDE SEQUENCE [LARGE SCALE GENOMIC DNA]</scope>
    <source>
        <strain evidence="1 2">Map16</strain>
    </source>
</reference>
<accession>A0A2C5YQT2</accession>
<gene>
    <name evidence="1" type="ORF">CDD80_1478</name>
</gene>
<dbReference type="AlphaFoldDB" id="A0A2C5YQT2"/>
<evidence type="ECO:0008006" key="3">
    <source>
        <dbReference type="Google" id="ProtNLM"/>
    </source>
</evidence>
<dbReference type="PANTHER" id="PTHR36922:SF1">
    <property type="entry name" value="DUF1993 DOMAIN-CONTAINING PROTEIN"/>
    <property type="match status" value="1"/>
</dbReference>
<dbReference type="Proteomes" id="UP000226431">
    <property type="component" value="Unassembled WGS sequence"/>
</dbReference>
<comment type="caution">
    <text evidence="1">The sequence shown here is derived from an EMBL/GenBank/DDBJ whole genome shotgun (WGS) entry which is preliminary data.</text>
</comment>
<keyword evidence="2" id="KW-1185">Reference proteome</keyword>
<organism evidence="1 2">
    <name type="scientific">Ophiocordyceps camponoti-rufipedis</name>
    <dbReference type="NCBI Taxonomy" id="2004952"/>
    <lineage>
        <taxon>Eukaryota</taxon>
        <taxon>Fungi</taxon>
        <taxon>Dikarya</taxon>
        <taxon>Ascomycota</taxon>
        <taxon>Pezizomycotina</taxon>
        <taxon>Sordariomycetes</taxon>
        <taxon>Hypocreomycetidae</taxon>
        <taxon>Hypocreales</taxon>
        <taxon>Ophiocordycipitaceae</taxon>
        <taxon>Ophiocordyceps</taxon>
    </lineage>
</organism>
<dbReference type="Pfam" id="PF09351">
    <property type="entry name" value="DUF1993"/>
    <property type="match status" value="1"/>
</dbReference>
<dbReference type="EMBL" id="NJES01000016">
    <property type="protein sequence ID" value="PHH80468.1"/>
    <property type="molecule type" value="Genomic_DNA"/>
</dbReference>
<sequence length="172" mass="19184">MVYTLYDASIAVAIDALASLTAVLKKAQESPNAARFSEARLAEDMLPLAFQVHVMTDLAQKLYHRLAGQEPLKWENSLKDYEQMHGRIAQTEELLSKATKDEVNKHDGETVSVGMGPGKTADMTTTAYVNGYILPNIFFHLTTAYAILRKEGVQLGKMDYLRPFIGKYVKDV</sequence>
<evidence type="ECO:0000313" key="1">
    <source>
        <dbReference type="EMBL" id="PHH80468.1"/>
    </source>
</evidence>
<name>A0A2C5YQT2_9HYPO</name>